<proteinExistence type="predicted"/>
<organism evidence="1 2">
    <name type="scientific">Stylosanthes scabra</name>
    <dbReference type="NCBI Taxonomy" id="79078"/>
    <lineage>
        <taxon>Eukaryota</taxon>
        <taxon>Viridiplantae</taxon>
        <taxon>Streptophyta</taxon>
        <taxon>Embryophyta</taxon>
        <taxon>Tracheophyta</taxon>
        <taxon>Spermatophyta</taxon>
        <taxon>Magnoliopsida</taxon>
        <taxon>eudicotyledons</taxon>
        <taxon>Gunneridae</taxon>
        <taxon>Pentapetalae</taxon>
        <taxon>rosids</taxon>
        <taxon>fabids</taxon>
        <taxon>Fabales</taxon>
        <taxon>Fabaceae</taxon>
        <taxon>Papilionoideae</taxon>
        <taxon>50 kb inversion clade</taxon>
        <taxon>dalbergioids sensu lato</taxon>
        <taxon>Dalbergieae</taxon>
        <taxon>Pterocarpus clade</taxon>
        <taxon>Stylosanthes</taxon>
    </lineage>
</organism>
<keyword evidence="2" id="KW-1185">Reference proteome</keyword>
<gene>
    <name evidence="1" type="ORF">PIB30_034151</name>
</gene>
<evidence type="ECO:0000313" key="1">
    <source>
        <dbReference type="EMBL" id="MED6183027.1"/>
    </source>
</evidence>
<accession>A0ABU6WCW2</accession>
<evidence type="ECO:0000313" key="2">
    <source>
        <dbReference type="Proteomes" id="UP001341840"/>
    </source>
</evidence>
<comment type="caution">
    <text evidence="1">The sequence shown here is derived from an EMBL/GenBank/DDBJ whole genome shotgun (WGS) entry which is preliminary data.</text>
</comment>
<sequence>MSIYHDYHSDSRSSSISSWDQIQISLKSLLPSYEPILFSTTVTPTEASDCSGFPEITKQIDEEVKFVPYGGVTGWIEGDQQSESVMKIENCLRSGQNGRVAIGAEDDTDAKLP</sequence>
<dbReference type="Proteomes" id="UP001341840">
    <property type="component" value="Unassembled WGS sequence"/>
</dbReference>
<protein>
    <submittedName>
        <fullName evidence="1">Uncharacterized protein</fullName>
    </submittedName>
</protein>
<name>A0ABU6WCW2_9FABA</name>
<dbReference type="EMBL" id="JASCZI010181400">
    <property type="protein sequence ID" value="MED6183027.1"/>
    <property type="molecule type" value="Genomic_DNA"/>
</dbReference>
<reference evidence="1 2" key="1">
    <citation type="journal article" date="2023" name="Plants (Basel)">
        <title>Bridging the Gap: Combining Genomics and Transcriptomics Approaches to Understand Stylosanthes scabra, an Orphan Legume from the Brazilian Caatinga.</title>
        <authorList>
            <person name="Ferreira-Neto J.R.C."/>
            <person name="da Silva M.D."/>
            <person name="Binneck E."/>
            <person name="de Melo N.F."/>
            <person name="da Silva R.H."/>
            <person name="de Melo A.L.T.M."/>
            <person name="Pandolfi V."/>
            <person name="Bustamante F.O."/>
            <person name="Brasileiro-Vidal A.C."/>
            <person name="Benko-Iseppon A.M."/>
        </authorList>
    </citation>
    <scope>NUCLEOTIDE SEQUENCE [LARGE SCALE GENOMIC DNA]</scope>
    <source>
        <tissue evidence="1">Leaves</tissue>
    </source>
</reference>